<dbReference type="CDD" id="cd00995">
    <property type="entry name" value="PBP2_NikA_DppA_OppA_like"/>
    <property type="match status" value="1"/>
</dbReference>
<evidence type="ECO:0000256" key="2">
    <source>
        <dbReference type="ARBA" id="ARBA00022448"/>
    </source>
</evidence>
<feature type="domain" description="Solute-binding protein family 5" evidence="5">
    <location>
        <begin position="92"/>
        <end position="471"/>
    </location>
</feature>
<keyword evidence="4" id="KW-0472">Membrane</keyword>
<keyword evidence="4" id="KW-0812">Transmembrane</keyword>
<evidence type="ECO:0000313" key="6">
    <source>
        <dbReference type="EMBL" id="HDD35166.1"/>
    </source>
</evidence>
<feature type="transmembrane region" description="Helical" evidence="4">
    <location>
        <begin position="20"/>
        <end position="41"/>
    </location>
</feature>
<evidence type="ECO:0000256" key="1">
    <source>
        <dbReference type="ARBA" id="ARBA00005695"/>
    </source>
</evidence>
<sequence length="555" mass="64671">MAYANLGSANRGKKLRRERLVSRAYYTPLIILLVITLVVIFSCGRKKESSRLVIGLNTQIERLNPITIKNPQTFQVAWQIYEGLLDLDESGQIVPRIAERWETEDNKVWVFHIRKGVTFHRSEIFDTPSKTRNVTSHDVLHSFTSFCSPGAYPSFVLADSIKGCAEYSAGKAKRVKGLRVVDDYTFEIELNKPEPFFLYRITSPWIAIFPKEANIEKYKDRWGLDIAVGTGPYRLLSKTDNQIVLVRNEDYWDKSRIPKIEKLVFRVIKNDQMRFSELLKNKIDLMILPNSLFFSVFDTDGNPKQKYKRRFKFKEIKTFNHHFIGVNIKKIRDIHLRRAMFYGTNRKEMVKKVLLGYADILSGAIPPGMNGYIPTFKRIYDPDKAKKELKQSKYDGREIELLVHDLASSEQICQVFQKQMKNIGINIKLTKLDFNSVIGRMVKGDVELFSMFAEIVFSSPEPLLLNLFSTKKIPVPNFWHYSNPNTDKRLEELRNLTDRNASLKACAEIEREIMEYVPAIFLYRQNQVVMFSNAFSNLKINSHNHYMFEKMEKLH</sequence>
<name>A0A7V0NE05_DESA2</name>
<dbReference type="GO" id="GO:0043190">
    <property type="term" value="C:ATP-binding cassette (ABC) transporter complex"/>
    <property type="evidence" value="ECO:0007669"/>
    <property type="project" value="InterPro"/>
</dbReference>
<protein>
    <submittedName>
        <fullName evidence="6">ABC transporter substrate-binding protein</fullName>
    </submittedName>
</protein>
<dbReference type="Pfam" id="PF00496">
    <property type="entry name" value="SBP_bac_5"/>
    <property type="match status" value="1"/>
</dbReference>
<evidence type="ECO:0000259" key="5">
    <source>
        <dbReference type="Pfam" id="PF00496"/>
    </source>
</evidence>
<evidence type="ECO:0000256" key="4">
    <source>
        <dbReference type="SAM" id="Phobius"/>
    </source>
</evidence>
<keyword evidence="3" id="KW-0732">Signal</keyword>
<dbReference type="Gene3D" id="3.10.105.10">
    <property type="entry name" value="Dipeptide-binding Protein, Domain 3"/>
    <property type="match status" value="1"/>
</dbReference>
<dbReference type="PIRSF" id="PIRSF002741">
    <property type="entry name" value="MppA"/>
    <property type="match status" value="1"/>
</dbReference>
<dbReference type="SUPFAM" id="SSF53850">
    <property type="entry name" value="Periplasmic binding protein-like II"/>
    <property type="match status" value="1"/>
</dbReference>
<keyword evidence="2" id="KW-0813">Transport</keyword>
<dbReference type="PANTHER" id="PTHR30290:SF9">
    <property type="entry name" value="OLIGOPEPTIDE-BINDING PROTEIN APPA"/>
    <property type="match status" value="1"/>
</dbReference>
<gene>
    <name evidence="6" type="ORF">ENF30_00015</name>
</gene>
<comment type="caution">
    <text evidence="6">The sequence shown here is derived from an EMBL/GenBank/DDBJ whole genome shotgun (WGS) entry which is preliminary data.</text>
</comment>
<dbReference type="InterPro" id="IPR039424">
    <property type="entry name" value="SBP_5"/>
</dbReference>
<dbReference type="EMBL" id="DQWQ01000002">
    <property type="protein sequence ID" value="HDD35166.1"/>
    <property type="molecule type" value="Genomic_DNA"/>
</dbReference>
<organism evidence="6">
    <name type="scientific">Desulfofervidus auxilii</name>
    <dbReference type="NCBI Taxonomy" id="1621989"/>
    <lineage>
        <taxon>Bacteria</taxon>
        <taxon>Pseudomonadati</taxon>
        <taxon>Thermodesulfobacteriota</taxon>
        <taxon>Candidatus Desulfofervidia</taxon>
        <taxon>Candidatus Desulfofervidales</taxon>
        <taxon>Candidatus Desulfofervidaceae</taxon>
        <taxon>Candidatus Desulfofervidus</taxon>
    </lineage>
</organism>
<evidence type="ECO:0000256" key="3">
    <source>
        <dbReference type="ARBA" id="ARBA00022729"/>
    </source>
</evidence>
<dbReference type="Gene3D" id="3.90.76.10">
    <property type="entry name" value="Dipeptide-binding Protein, Domain 1"/>
    <property type="match status" value="1"/>
</dbReference>
<dbReference type="PANTHER" id="PTHR30290">
    <property type="entry name" value="PERIPLASMIC BINDING COMPONENT OF ABC TRANSPORTER"/>
    <property type="match status" value="1"/>
</dbReference>
<dbReference type="GO" id="GO:0030288">
    <property type="term" value="C:outer membrane-bounded periplasmic space"/>
    <property type="evidence" value="ECO:0007669"/>
    <property type="project" value="UniProtKB-ARBA"/>
</dbReference>
<reference evidence="6" key="1">
    <citation type="journal article" date="2020" name="mSystems">
        <title>Genome- and Community-Level Interaction Insights into Carbon Utilization and Element Cycling Functions of Hydrothermarchaeota in Hydrothermal Sediment.</title>
        <authorList>
            <person name="Zhou Z."/>
            <person name="Liu Y."/>
            <person name="Xu W."/>
            <person name="Pan J."/>
            <person name="Luo Z.H."/>
            <person name="Li M."/>
        </authorList>
    </citation>
    <scope>NUCLEOTIDE SEQUENCE [LARGE SCALE GENOMIC DNA]</scope>
    <source>
        <strain evidence="6">HyVt-113</strain>
    </source>
</reference>
<dbReference type="InterPro" id="IPR000914">
    <property type="entry name" value="SBP_5_dom"/>
</dbReference>
<dbReference type="Gene3D" id="3.40.190.10">
    <property type="entry name" value="Periplasmic binding protein-like II"/>
    <property type="match status" value="1"/>
</dbReference>
<dbReference type="InterPro" id="IPR030678">
    <property type="entry name" value="Peptide/Ni-bd"/>
</dbReference>
<proteinExistence type="inferred from homology"/>
<keyword evidence="4" id="KW-1133">Transmembrane helix</keyword>
<accession>A0A7V0NE05</accession>
<dbReference type="Proteomes" id="UP000885706">
    <property type="component" value="Unassembled WGS sequence"/>
</dbReference>
<comment type="similarity">
    <text evidence="1">Belongs to the bacterial solute-binding protein 5 family.</text>
</comment>
<dbReference type="AlphaFoldDB" id="A0A7V0NE05"/>
<dbReference type="GO" id="GO:1904680">
    <property type="term" value="F:peptide transmembrane transporter activity"/>
    <property type="evidence" value="ECO:0007669"/>
    <property type="project" value="TreeGrafter"/>
</dbReference>
<dbReference type="GO" id="GO:0015833">
    <property type="term" value="P:peptide transport"/>
    <property type="evidence" value="ECO:0007669"/>
    <property type="project" value="TreeGrafter"/>
</dbReference>